<sequence length="96" mass="10720">MPFISALNHDEFRCDESLDALQAATATATAAPDPACRLGHAQAHPPRMSDRENSGGRPPRVRRHGQWLQHRRHLLDARSGGKIPTRATRELRPAQR</sequence>
<name>A0A168D9W7_CORFA</name>
<accession>A0A168D9W7</accession>
<comment type="caution">
    <text evidence="2">The sequence shown here is derived from an EMBL/GenBank/DDBJ whole genome shotgun (WGS) entry which is preliminary data.</text>
</comment>
<dbReference type="Proteomes" id="UP000076744">
    <property type="component" value="Unassembled WGS sequence"/>
</dbReference>
<dbReference type="RefSeq" id="XP_018707787.1">
    <property type="nucleotide sequence ID" value="XM_018845021.1"/>
</dbReference>
<protein>
    <submittedName>
        <fullName evidence="2">Uncharacterized protein</fullName>
    </submittedName>
</protein>
<evidence type="ECO:0000313" key="3">
    <source>
        <dbReference type="Proteomes" id="UP000076744"/>
    </source>
</evidence>
<feature type="region of interest" description="Disordered" evidence="1">
    <location>
        <begin position="30"/>
        <end position="96"/>
    </location>
</feature>
<dbReference type="EMBL" id="AZHB01000002">
    <property type="protein sequence ID" value="OAA72341.1"/>
    <property type="molecule type" value="Genomic_DNA"/>
</dbReference>
<evidence type="ECO:0000256" key="1">
    <source>
        <dbReference type="SAM" id="MobiDB-lite"/>
    </source>
</evidence>
<organism evidence="2 3">
    <name type="scientific">Cordyceps fumosorosea (strain ARSEF 2679)</name>
    <name type="common">Isaria fumosorosea</name>
    <dbReference type="NCBI Taxonomy" id="1081104"/>
    <lineage>
        <taxon>Eukaryota</taxon>
        <taxon>Fungi</taxon>
        <taxon>Dikarya</taxon>
        <taxon>Ascomycota</taxon>
        <taxon>Pezizomycotina</taxon>
        <taxon>Sordariomycetes</taxon>
        <taxon>Hypocreomycetidae</taxon>
        <taxon>Hypocreales</taxon>
        <taxon>Cordycipitaceae</taxon>
        <taxon>Cordyceps</taxon>
    </lineage>
</organism>
<gene>
    <name evidence="2" type="ORF">ISF_01414</name>
</gene>
<dbReference type="AlphaFoldDB" id="A0A168D9W7"/>
<proteinExistence type="predicted"/>
<keyword evidence="3" id="KW-1185">Reference proteome</keyword>
<feature type="compositionally biased region" description="Basic residues" evidence="1">
    <location>
        <begin position="59"/>
        <end position="73"/>
    </location>
</feature>
<evidence type="ECO:0000313" key="2">
    <source>
        <dbReference type="EMBL" id="OAA72341.1"/>
    </source>
</evidence>
<dbReference type="GeneID" id="30017706"/>
<reference evidence="2 3" key="1">
    <citation type="journal article" date="2016" name="Genome Biol. Evol.">
        <title>Divergent and convergent evolution of fungal pathogenicity.</title>
        <authorList>
            <person name="Shang Y."/>
            <person name="Xiao G."/>
            <person name="Zheng P."/>
            <person name="Cen K."/>
            <person name="Zhan S."/>
            <person name="Wang C."/>
        </authorList>
    </citation>
    <scope>NUCLEOTIDE SEQUENCE [LARGE SCALE GENOMIC DNA]</scope>
    <source>
        <strain evidence="2 3">ARSEF 2679</strain>
    </source>
</reference>
<feature type="compositionally biased region" description="Basic and acidic residues" evidence="1">
    <location>
        <begin position="87"/>
        <end position="96"/>
    </location>
</feature>